<dbReference type="AlphaFoldDB" id="A0A2K1QSJ4"/>
<evidence type="ECO:0000313" key="2">
    <source>
        <dbReference type="EMBL" id="PNS18066.1"/>
    </source>
</evidence>
<evidence type="ECO:0000256" key="1">
    <source>
        <dbReference type="SAM" id="MobiDB-lite"/>
    </source>
</evidence>
<gene>
    <name evidence="2" type="ORF">CAC42_4025</name>
</gene>
<comment type="caution">
    <text evidence="2">The sequence shown here is derived from an EMBL/GenBank/DDBJ whole genome shotgun (WGS) entry which is preliminary data.</text>
</comment>
<name>A0A2K1QSJ4_9PEZI</name>
<dbReference type="EMBL" id="NKHZ01000047">
    <property type="protein sequence ID" value="PNS18066.1"/>
    <property type="molecule type" value="Genomic_DNA"/>
</dbReference>
<dbReference type="Proteomes" id="UP000243797">
    <property type="component" value="Unassembled WGS sequence"/>
</dbReference>
<evidence type="ECO:0000313" key="3">
    <source>
        <dbReference type="Proteomes" id="UP000243797"/>
    </source>
</evidence>
<dbReference type="InParanoid" id="A0A2K1QSJ4"/>
<accession>A0A2K1QSJ4</accession>
<dbReference type="OrthoDB" id="10324781at2759"/>
<proteinExistence type="predicted"/>
<reference evidence="2 3" key="1">
    <citation type="submission" date="2017-06" db="EMBL/GenBank/DDBJ databases">
        <title>Draft genome sequence of a variant of Elsinoe murrayae.</title>
        <authorList>
            <person name="Cheng Q."/>
        </authorList>
    </citation>
    <scope>NUCLEOTIDE SEQUENCE [LARGE SCALE GENOMIC DNA]</scope>
    <source>
        <strain evidence="2 3">CQ-2017a</strain>
    </source>
</reference>
<protein>
    <submittedName>
        <fullName evidence="2">Uncharacterized protein</fullName>
    </submittedName>
</protein>
<feature type="region of interest" description="Disordered" evidence="1">
    <location>
        <begin position="15"/>
        <end position="34"/>
    </location>
</feature>
<feature type="compositionally biased region" description="Basic residues" evidence="1">
    <location>
        <begin position="23"/>
        <end position="34"/>
    </location>
</feature>
<keyword evidence="3" id="KW-1185">Reference proteome</keyword>
<sequence length="119" mass="13826">MADTHAQPHNEIVFASTGPQHVVQRRGHCGSRRERRVGPITAIITEITALVVAVKESREAEKQRRRGAIERDILPMMRSQLGSLRDEKEYYDEGFERYSEERRRGEQLPAYEEVFKSWG</sequence>
<organism evidence="2 3">
    <name type="scientific">Sphaceloma murrayae</name>
    <dbReference type="NCBI Taxonomy" id="2082308"/>
    <lineage>
        <taxon>Eukaryota</taxon>
        <taxon>Fungi</taxon>
        <taxon>Dikarya</taxon>
        <taxon>Ascomycota</taxon>
        <taxon>Pezizomycotina</taxon>
        <taxon>Dothideomycetes</taxon>
        <taxon>Dothideomycetidae</taxon>
        <taxon>Myriangiales</taxon>
        <taxon>Elsinoaceae</taxon>
        <taxon>Sphaceloma</taxon>
    </lineage>
</organism>